<organism evidence="1 2">
    <name type="scientific">Anoxybacterium hadale</name>
    <dbReference type="NCBI Taxonomy" id="3408580"/>
    <lineage>
        <taxon>Bacteria</taxon>
        <taxon>Bacillati</taxon>
        <taxon>Bacillota</taxon>
        <taxon>Clostridia</taxon>
        <taxon>Peptostreptococcales</taxon>
        <taxon>Anaerovoracaceae</taxon>
        <taxon>Anoxybacterium</taxon>
    </lineage>
</organism>
<sequence length="512" mass="57375">MDITINHHAHTPIYMQIVNQLKEMILKGEITDGFVLPSERTMAKLLKVHRNTVVRAYMELKADAFLSSSQGKGYTVSYQSDAGEHKDCGEYKNSRTAAEAGATIAWTSLIRDEYLDLKITFDDLFTKSYTSNNISFAGGIASAEEYGKEDLANILGDIISSDNIETYSFSPYQGNHDLRQNIVHFMSGKGIGAKPSEIQIVSETNQALDYLASLLIRPGDTVITEEPVSPDVYRTFALAGGKVITVPMDEEGILCDRLEPLIIKHQPKFIYVNPDFQNPTGIVMSLERRKALLDLSHKYRMPIIEEDAVSEIRFEGVRIPSLKALDKGNNVIFIYSFALTFAPGVRMAFVLADKTLIKSLSYIVSIRLISLDSISQKLLSSCIEKGIYQKNLRTICGDYKEKRDLMCLCLQEANDLGLRFRKPAGGVYLWCKLSSDTDYHKLYLKTLEKGVSFIPGSVFYIRGSKGDCCIRLNFSYPSKLQIEKGIGLLTQALRESRLTLDSSYGTELERES</sequence>
<dbReference type="Proteomes" id="UP000594014">
    <property type="component" value="Chromosome"/>
</dbReference>
<evidence type="ECO:0000313" key="2">
    <source>
        <dbReference type="Proteomes" id="UP000594014"/>
    </source>
</evidence>
<protein>
    <submittedName>
        <fullName evidence="1">PLP-dependent aminotransferase family protein</fullName>
    </submittedName>
</protein>
<keyword evidence="1" id="KW-0808">Transferase</keyword>
<dbReference type="EMBL" id="CP042469">
    <property type="protein sequence ID" value="QOX65552.1"/>
    <property type="molecule type" value="Genomic_DNA"/>
</dbReference>
<keyword evidence="2" id="KW-1185">Reference proteome</keyword>
<evidence type="ECO:0000313" key="1">
    <source>
        <dbReference type="EMBL" id="QOX65552.1"/>
    </source>
</evidence>
<name>A0ACD1AGD3_9FIRM</name>
<proteinExistence type="predicted"/>
<gene>
    <name evidence="1" type="ORF">FRZ06_20385</name>
</gene>
<accession>A0ACD1AGD3</accession>
<reference evidence="1" key="1">
    <citation type="submission" date="2019-08" db="EMBL/GenBank/DDBJ databases">
        <title>Genome sequence of Clostridiales bacterium MT110.</title>
        <authorList>
            <person name="Cao J."/>
        </authorList>
    </citation>
    <scope>NUCLEOTIDE SEQUENCE</scope>
    <source>
        <strain evidence="1">MT110</strain>
    </source>
</reference>
<keyword evidence="1" id="KW-0032">Aminotransferase</keyword>